<reference evidence="12" key="1">
    <citation type="submission" date="2009-01" db="EMBL/GenBank/DDBJ databases">
        <title>Complete sequence of chromosome Cyanothece sp. PCC 7425.</title>
        <authorList>
            <consortium name="US DOE Joint Genome Institute"/>
            <person name="Lucas S."/>
            <person name="Copeland A."/>
            <person name="Lapidus A."/>
            <person name="Glavina del Rio T."/>
            <person name="Dalin E."/>
            <person name="Tice H."/>
            <person name="Bruce D."/>
            <person name="Goodwin L."/>
            <person name="Pitluck S."/>
            <person name="Sims D."/>
            <person name="Meineke L."/>
            <person name="Brettin T."/>
            <person name="Detter J.C."/>
            <person name="Han C."/>
            <person name="Larimer F."/>
            <person name="Land M."/>
            <person name="Hauser L."/>
            <person name="Kyrpides N."/>
            <person name="Ovchinnikova G."/>
            <person name="Liberton M."/>
            <person name="Stoeckel J."/>
            <person name="Banerjee A."/>
            <person name="Singh A."/>
            <person name="Page L."/>
            <person name="Sato H."/>
            <person name="Zhao L."/>
            <person name="Sherman L."/>
            <person name="Pakrasi H."/>
            <person name="Richardson P."/>
        </authorList>
    </citation>
    <scope>NUCLEOTIDE SEQUENCE</scope>
    <source>
        <strain evidence="12">PCC 7425</strain>
    </source>
</reference>
<feature type="transmembrane region" description="Helical" evidence="10">
    <location>
        <begin position="146"/>
        <end position="167"/>
    </location>
</feature>
<feature type="transmembrane region" description="Helical" evidence="10">
    <location>
        <begin position="35"/>
        <end position="58"/>
    </location>
</feature>
<dbReference type="PANTHER" id="PTHR11403">
    <property type="entry name" value="CYTOCHROME C OXIDASE SUBUNIT III"/>
    <property type="match status" value="1"/>
</dbReference>
<protein>
    <recommendedName>
        <fullName evidence="7">Oxidase aa(3) subunit 3</fullName>
    </recommendedName>
</protein>
<evidence type="ECO:0000259" key="11">
    <source>
        <dbReference type="PROSITE" id="PS50253"/>
    </source>
</evidence>
<comment type="subcellular location">
    <subcellularLocation>
        <location evidence="1 8">Cell membrane</location>
        <topology evidence="1 8">Multi-pass membrane protein</topology>
    </subcellularLocation>
</comment>
<dbReference type="SUPFAM" id="SSF81452">
    <property type="entry name" value="Cytochrome c oxidase subunit III-like"/>
    <property type="match status" value="1"/>
</dbReference>
<dbReference type="KEGG" id="cyn:Cyan7425_3956"/>
<evidence type="ECO:0000256" key="10">
    <source>
        <dbReference type="SAM" id="Phobius"/>
    </source>
</evidence>
<sequence>MQGSAIDPSAPLPGDGTAHATAAAQHAEHPDYRALGLLTFLISESVMFGGFFATYLLLRGMTAAWPPEGTEVELLVPTINTIILVSSSFVIHLGDVAVKKNNVAGMRLWYVVTAVMGAVFLTGQLYEYLTLGYGLTTNVFANCFYLMTGFHGLHVFIGLLLILGVLWRSRRPGHYNASKHTGIEMAEIYWHFVDVIWVVLFTLIYILTLF</sequence>
<organism evidence="12">
    <name type="scientific">Cyanothece sp. (strain PCC 7425 / ATCC 29141)</name>
    <dbReference type="NCBI Taxonomy" id="395961"/>
    <lineage>
        <taxon>Bacteria</taxon>
        <taxon>Bacillati</taxon>
        <taxon>Cyanobacteriota</taxon>
        <taxon>Cyanophyceae</taxon>
        <taxon>Gomontiellales</taxon>
        <taxon>Cyanothecaceae</taxon>
        <taxon>Cyanothece</taxon>
    </lineage>
</organism>
<dbReference type="FunFam" id="1.20.120.80:FF:000001">
    <property type="entry name" value="Cytochrome (Ubi)quinol oxidase subunit III"/>
    <property type="match status" value="1"/>
</dbReference>
<dbReference type="HOGENOM" id="CLU_044071_1_2_3"/>
<keyword evidence="3" id="KW-1003">Cell membrane</keyword>
<dbReference type="Gene3D" id="1.20.120.80">
    <property type="entry name" value="Cytochrome c oxidase, subunit III, four-helix bundle"/>
    <property type="match status" value="1"/>
</dbReference>
<accession>B8HUR9</accession>
<dbReference type="InterPro" id="IPR000298">
    <property type="entry name" value="Cyt_c_oxidase-like_su3"/>
</dbReference>
<dbReference type="EMBL" id="CP001344">
    <property type="protein sequence ID" value="ACL46271.1"/>
    <property type="molecule type" value="Genomic_DNA"/>
</dbReference>
<evidence type="ECO:0000313" key="12">
    <source>
        <dbReference type="EMBL" id="ACL46271.1"/>
    </source>
</evidence>
<evidence type="ECO:0000256" key="7">
    <source>
        <dbReference type="ARBA" id="ARBA00083763"/>
    </source>
</evidence>
<keyword evidence="4 8" id="KW-0812">Transmembrane</keyword>
<dbReference type="STRING" id="395961.Cyan7425_3956"/>
<dbReference type="PANTHER" id="PTHR11403:SF2">
    <property type="entry name" value="CYTOCHROME BO(3) UBIQUINOL OXIDASE SUBUNIT 3"/>
    <property type="match status" value="1"/>
</dbReference>
<evidence type="ECO:0000256" key="9">
    <source>
        <dbReference type="SAM" id="MobiDB-lite"/>
    </source>
</evidence>
<name>B8HUR9_CYAP4</name>
<evidence type="ECO:0000256" key="5">
    <source>
        <dbReference type="ARBA" id="ARBA00022989"/>
    </source>
</evidence>
<comment type="similarity">
    <text evidence="2 8">Belongs to the cytochrome c oxidase subunit 3 family.</text>
</comment>
<gene>
    <name evidence="12" type="ordered locus">Cyan7425_3956</name>
</gene>
<dbReference type="GO" id="GO:0004129">
    <property type="term" value="F:cytochrome-c oxidase activity"/>
    <property type="evidence" value="ECO:0007669"/>
    <property type="project" value="InterPro"/>
</dbReference>
<evidence type="ECO:0000256" key="4">
    <source>
        <dbReference type="ARBA" id="ARBA00022692"/>
    </source>
</evidence>
<evidence type="ECO:0000256" key="2">
    <source>
        <dbReference type="ARBA" id="ARBA00010581"/>
    </source>
</evidence>
<keyword evidence="6 10" id="KW-0472">Membrane</keyword>
<dbReference type="Pfam" id="PF00510">
    <property type="entry name" value="COX3"/>
    <property type="match status" value="1"/>
</dbReference>
<feature type="transmembrane region" description="Helical" evidence="10">
    <location>
        <begin position="78"/>
        <end position="96"/>
    </location>
</feature>
<feature type="transmembrane region" description="Helical" evidence="10">
    <location>
        <begin position="108"/>
        <end position="126"/>
    </location>
</feature>
<dbReference type="GO" id="GO:0019646">
    <property type="term" value="P:aerobic electron transport chain"/>
    <property type="evidence" value="ECO:0007669"/>
    <property type="project" value="InterPro"/>
</dbReference>
<dbReference type="InterPro" id="IPR035973">
    <property type="entry name" value="Cyt_c_oxidase_su3-like_sf"/>
</dbReference>
<evidence type="ECO:0000256" key="1">
    <source>
        <dbReference type="ARBA" id="ARBA00004651"/>
    </source>
</evidence>
<feature type="domain" description="Heme-copper oxidase subunit III family profile" evidence="11">
    <location>
        <begin position="35"/>
        <end position="209"/>
    </location>
</feature>
<feature type="transmembrane region" description="Helical" evidence="10">
    <location>
        <begin position="188"/>
        <end position="207"/>
    </location>
</feature>
<dbReference type="OrthoDB" id="9810850at2"/>
<evidence type="ECO:0000256" key="8">
    <source>
        <dbReference type="RuleBase" id="RU003376"/>
    </source>
</evidence>
<keyword evidence="5 10" id="KW-1133">Transmembrane helix</keyword>
<proteinExistence type="inferred from homology"/>
<dbReference type="InterPro" id="IPR024791">
    <property type="entry name" value="Cyt_c/ubiquinol_Oxase_su3"/>
</dbReference>
<dbReference type="CDD" id="cd00386">
    <property type="entry name" value="Heme_Cu_Oxidase_III_like"/>
    <property type="match status" value="1"/>
</dbReference>
<dbReference type="eggNOG" id="COG1845">
    <property type="taxonomic scope" value="Bacteria"/>
</dbReference>
<dbReference type="PROSITE" id="PS50253">
    <property type="entry name" value="COX3"/>
    <property type="match status" value="1"/>
</dbReference>
<dbReference type="GO" id="GO:0005886">
    <property type="term" value="C:plasma membrane"/>
    <property type="evidence" value="ECO:0007669"/>
    <property type="project" value="UniProtKB-SubCell"/>
</dbReference>
<dbReference type="AlphaFoldDB" id="B8HUR9"/>
<evidence type="ECO:0000256" key="3">
    <source>
        <dbReference type="ARBA" id="ARBA00022475"/>
    </source>
</evidence>
<dbReference type="InterPro" id="IPR013833">
    <property type="entry name" value="Cyt_c_oxidase_su3_a-hlx"/>
</dbReference>
<evidence type="ECO:0000256" key="6">
    <source>
        <dbReference type="ARBA" id="ARBA00023136"/>
    </source>
</evidence>
<feature type="region of interest" description="Disordered" evidence="9">
    <location>
        <begin position="1"/>
        <end position="20"/>
    </location>
</feature>